<feature type="region of interest" description="Disordered" evidence="1">
    <location>
        <begin position="73"/>
        <end position="115"/>
    </location>
</feature>
<keyword evidence="4" id="KW-1185">Reference proteome</keyword>
<feature type="compositionally biased region" description="Acidic residues" evidence="1">
    <location>
        <begin position="106"/>
        <end position="115"/>
    </location>
</feature>
<reference evidence="3 4" key="1">
    <citation type="submission" date="2021-03" db="EMBL/GenBank/DDBJ databases">
        <authorList>
            <person name="Kim M.K."/>
        </authorList>
    </citation>
    <scope>NUCLEOTIDE SEQUENCE [LARGE SCALE GENOMIC DNA]</scope>
    <source>
        <strain evidence="3 4">BT507</strain>
    </source>
</reference>
<protein>
    <submittedName>
        <fullName evidence="3">Uncharacterized protein</fullName>
    </submittedName>
</protein>
<dbReference type="Proteomes" id="UP000670527">
    <property type="component" value="Unassembled WGS sequence"/>
</dbReference>
<proteinExistence type="predicted"/>
<dbReference type="RefSeq" id="WP_208309114.1">
    <property type="nucleotide sequence ID" value="NZ_JAGETX010000021.1"/>
</dbReference>
<evidence type="ECO:0000256" key="1">
    <source>
        <dbReference type="SAM" id="MobiDB-lite"/>
    </source>
</evidence>
<dbReference type="EMBL" id="JAGETX010000021">
    <property type="protein sequence ID" value="MBO3272949.1"/>
    <property type="molecule type" value="Genomic_DNA"/>
</dbReference>
<keyword evidence="2" id="KW-0812">Transmembrane</keyword>
<accession>A0ABS3TH06</accession>
<keyword evidence="2" id="KW-0472">Membrane</keyword>
<evidence type="ECO:0000313" key="3">
    <source>
        <dbReference type="EMBL" id="MBO3272949.1"/>
    </source>
</evidence>
<sequence length="217" mass="23805">MFKMITWPQYLGVVATLLVLYYLYVAAIYYRQELKALVSRKPVVDTSSALSPSNRLPSKGPLIPRPATLLFTSPAELTTDESETQTSEKDSAEEEAEQSAEVGTTETEDGENEEVEISIDINPSFVDANEKSTKFTEAEQPYTAEAAQDDLEQDFTVGVTQLNDYLSLAADGEITQEELIKEVPALANTELIAAFYKTSNQNSQQITAALFADMPAG</sequence>
<evidence type="ECO:0000313" key="4">
    <source>
        <dbReference type="Proteomes" id="UP000670527"/>
    </source>
</evidence>
<name>A0ABS3TH06_9BACT</name>
<feature type="transmembrane region" description="Helical" evidence="2">
    <location>
        <begin position="12"/>
        <end position="30"/>
    </location>
</feature>
<keyword evidence="2" id="KW-1133">Transmembrane helix</keyword>
<gene>
    <name evidence="3" type="ORF">J4D97_20030</name>
</gene>
<comment type="caution">
    <text evidence="3">The sequence shown here is derived from an EMBL/GenBank/DDBJ whole genome shotgun (WGS) entry which is preliminary data.</text>
</comment>
<organism evidence="3 4">
    <name type="scientific">Hymenobacter defluvii</name>
    <dbReference type="NCBI Taxonomy" id="2054411"/>
    <lineage>
        <taxon>Bacteria</taxon>
        <taxon>Pseudomonadati</taxon>
        <taxon>Bacteroidota</taxon>
        <taxon>Cytophagia</taxon>
        <taxon>Cytophagales</taxon>
        <taxon>Hymenobacteraceae</taxon>
        <taxon>Hymenobacter</taxon>
    </lineage>
</organism>
<evidence type="ECO:0000256" key="2">
    <source>
        <dbReference type="SAM" id="Phobius"/>
    </source>
</evidence>